<keyword evidence="1" id="KW-0677">Repeat</keyword>
<dbReference type="Proteomes" id="UP000006765">
    <property type="component" value="Unassembled WGS sequence"/>
</dbReference>
<dbReference type="SUPFAM" id="SSF48452">
    <property type="entry name" value="TPR-like"/>
    <property type="match status" value="1"/>
</dbReference>
<accession>K2HHF9</accession>
<keyword evidence="6" id="KW-1185">Reference proteome</keyword>
<dbReference type="InterPro" id="IPR050498">
    <property type="entry name" value="Ycf3"/>
</dbReference>
<organism evidence="5 6">
    <name type="scientific">Oceaniovalibus guishaninsula JLT2003</name>
    <dbReference type="NCBI Taxonomy" id="1231392"/>
    <lineage>
        <taxon>Bacteria</taxon>
        <taxon>Pseudomonadati</taxon>
        <taxon>Pseudomonadota</taxon>
        <taxon>Alphaproteobacteria</taxon>
        <taxon>Rhodobacterales</taxon>
        <taxon>Roseobacteraceae</taxon>
        <taxon>Oceaniovalibus</taxon>
    </lineage>
</organism>
<dbReference type="AlphaFoldDB" id="K2HHF9"/>
<gene>
    <name evidence="5" type="ORF">OCGS_0088</name>
</gene>
<name>K2HHF9_9RHOB</name>
<dbReference type="PATRIC" id="fig|1231392.3.peg.89"/>
<proteinExistence type="predicted"/>
<dbReference type="SMART" id="SM00028">
    <property type="entry name" value="TPR"/>
    <property type="match status" value="3"/>
</dbReference>
<evidence type="ECO:0000256" key="1">
    <source>
        <dbReference type="ARBA" id="ARBA00022737"/>
    </source>
</evidence>
<protein>
    <submittedName>
        <fullName evidence="5">TPR repeat-containing protein</fullName>
    </submittedName>
</protein>
<comment type="caution">
    <text evidence="5">The sequence shown here is derived from an EMBL/GenBank/DDBJ whole genome shotgun (WGS) entry which is preliminary data.</text>
</comment>
<evidence type="ECO:0000256" key="2">
    <source>
        <dbReference type="ARBA" id="ARBA00022803"/>
    </source>
</evidence>
<evidence type="ECO:0000256" key="3">
    <source>
        <dbReference type="PROSITE-ProRule" id="PRU00339"/>
    </source>
</evidence>
<dbReference type="InterPro" id="IPR011990">
    <property type="entry name" value="TPR-like_helical_dom_sf"/>
</dbReference>
<dbReference type="PROSITE" id="PS50005">
    <property type="entry name" value="TPR"/>
    <property type="match status" value="1"/>
</dbReference>
<keyword evidence="2 3" id="KW-0802">TPR repeat</keyword>
<reference evidence="5 6" key="1">
    <citation type="journal article" date="2012" name="J. Bacteriol.">
        <title>Draft Genome Sequence of Oceaniovalibus guishaninsula JLT2003T.</title>
        <authorList>
            <person name="Tang K."/>
            <person name="Liu K."/>
            <person name="Jiao N."/>
        </authorList>
    </citation>
    <scope>NUCLEOTIDE SEQUENCE [LARGE SCALE GENOMIC DNA]</scope>
    <source>
        <strain evidence="5 6">JLT2003</strain>
    </source>
</reference>
<dbReference type="Gene3D" id="1.25.40.10">
    <property type="entry name" value="Tetratricopeptide repeat domain"/>
    <property type="match status" value="1"/>
</dbReference>
<feature type="repeat" description="TPR" evidence="3">
    <location>
        <begin position="95"/>
        <end position="128"/>
    </location>
</feature>
<evidence type="ECO:0000313" key="5">
    <source>
        <dbReference type="EMBL" id="EKE45862.1"/>
    </source>
</evidence>
<evidence type="ECO:0000256" key="4">
    <source>
        <dbReference type="SAM" id="SignalP"/>
    </source>
</evidence>
<dbReference type="PANTHER" id="PTHR44858:SF1">
    <property type="entry name" value="UDP-N-ACETYLGLUCOSAMINE--PEPTIDE N-ACETYLGLUCOSAMINYLTRANSFERASE SPINDLY-RELATED"/>
    <property type="match status" value="1"/>
</dbReference>
<dbReference type="eggNOG" id="COG0457">
    <property type="taxonomic scope" value="Bacteria"/>
</dbReference>
<sequence>MMRRNSVVAAIAAAMLAGSAGAQDVPLDDLFDALRAADAETAPRIVDKIGAEWSKSGSPAMDLLLQRGRDALDEGDAAQAIGHLTALIDHAQDFAEAYNARATAFFALGQYGPAMEDVRIVLALNPRHFGALSGLAIMLDETGRKEGALAAWRAVVAIYPASPQADDAIARLELETGGRTL</sequence>
<evidence type="ECO:0000313" key="6">
    <source>
        <dbReference type="Proteomes" id="UP000006765"/>
    </source>
</evidence>
<feature type="chain" id="PRO_5003858528" evidence="4">
    <location>
        <begin position="23"/>
        <end position="181"/>
    </location>
</feature>
<dbReference type="STRING" id="1231392.OCGS_0088"/>
<feature type="signal peptide" evidence="4">
    <location>
        <begin position="1"/>
        <end position="22"/>
    </location>
</feature>
<dbReference type="PANTHER" id="PTHR44858">
    <property type="entry name" value="TETRATRICOPEPTIDE REPEAT PROTEIN 6"/>
    <property type="match status" value="1"/>
</dbReference>
<dbReference type="Pfam" id="PF13432">
    <property type="entry name" value="TPR_16"/>
    <property type="match status" value="1"/>
</dbReference>
<dbReference type="EMBL" id="AMGO01000001">
    <property type="protein sequence ID" value="EKE45862.1"/>
    <property type="molecule type" value="Genomic_DNA"/>
</dbReference>
<keyword evidence="4" id="KW-0732">Signal</keyword>
<dbReference type="InterPro" id="IPR019734">
    <property type="entry name" value="TPR_rpt"/>
</dbReference>